<evidence type="ECO:0000313" key="3">
    <source>
        <dbReference type="EMBL" id="MFD2519851.1"/>
    </source>
</evidence>
<keyword evidence="4" id="KW-1185">Reference proteome</keyword>
<feature type="transmembrane region" description="Helical" evidence="1">
    <location>
        <begin position="77"/>
        <end position="105"/>
    </location>
</feature>
<proteinExistence type="predicted"/>
<name>A0ABW5J1L2_9BACT</name>
<evidence type="ECO:0000259" key="2">
    <source>
        <dbReference type="Pfam" id="PF06580"/>
    </source>
</evidence>
<feature type="domain" description="Signal transduction histidine kinase internal region" evidence="2">
    <location>
        <begin position="164"/>
        <end position="240"/>
    </location>
</feature>
<evidence type="ECO:0000313" key="4">
    <source>
        <dbReference type="Proteomes" id="UP001597510"/>
    </source>
</evidence>
<sequence length="353" mass="40963">MKKIVVVSLHMGYWGLYLFLLFIILLCLQIGTRLQSQLFFKDYRFVAFLAAFALLPAILGFYTFYSLLFDRFLIKRNILLLFVFGILTAIVSSLISGSVITLLHYYGIGPGVFNENIVAIITILIVIAIIAILNGGMGLLTRGFIRWYAELKWKEELMRRNFEMELALIKTQISPHFLFNTLNNIDVLITKNAEKASLYLNKLSDIMRFMLYETKNEKIPLRNELAYIEKYIDLQKIRTANPNFVDFKVEGNAEQVQISPMILLPFIENAFKHADNKKNENIIKIRIEIDQAQIVFECINRYSVSELKQEFGGLGNELIKRRLELLYPEKHSLIINKNTDIYSVKLTIEIHED</sequence>
<dbReference type="GO" id="GO:0004673">
    <property type="term" value="F:protein histidine kinase activity"/>
    <property type="evidence" value="ECO:0007669"/>
    <property type="project" value="UniProtKB-EC"/>
</dbReference>
<dbReference type="EC" id="2.7.13.3" evidence="3"/>
<dbReference type="Proteomes" id="UP001597510">
    <property type="component" value="Unassembled WGS sequence"/>
</dbReference>
<keyword evidence="1" id="KW-0472">Membrane</keyword>
<feature type="transmembrane region" description="Helical" evidence="1">
    <location>
        <begin position="43"/>
        <end position="65"/>
    </location>
</feature>
<accession>A0ABW5J1L2</accession>
<dbReference type="EMBL" id="JBHULC010000003">
    <property type="protein sequence ID" value="MFD2519851.1"/>
    <property type="molecule type" value="Genomic_DNA"/>
</dbReference>
<dbReference type="RefSeq" id="WP_340236294.1">
    <property type="nucleotide sequence ID" value="NZ_JBBEWC010000006.1"/>
</dbReference>
<protein>
    <submittedName>
        <fullName evidence="3">Sensor histidine kinase</fullName>
        <ecNumber evidence="3">2.7.13.3</ecNumber>
    </submittedName>
</protein>
<keyword evidence="3" id="KW-0808">Transferase</keyword>
<feature type="transmembrane region" description="Helical" evidence="1">
    <location>
        <begin position="117"/>
        <end position="140"/>
    </location>
</feature>
<feature type="transmembrane region" description="Helical" evidence="1">
    <location>
        <begin position="12"/>
        <end position="31"/>
    </location>
</feature>
<reference evidence="4" key="1">
    <citation type="journal article" date="2019" name="Int. J. Syst. Evol. Microbiol.">
        <title>The Global Catalogue of Microorganisms (GCM) 10K type strain sequencing project: providing services to taxonomists for standard genome sequencing and annotation.</title>
        <authorList>
            <consortium name="The Broad Institute Genomics Platform"/>
            <consortium name="The Broad Institute Genome Sequencing Center for Infectious Disease"/>
            <person name="Wu L."/>
            <person name="Ma J."/>
        </authorList>
    </citation>
    <scope>NUCLEOTIDE SEQUENCE [LARGE SCALE GENOMIC DNA]</scope>
    <source>
        <strain evidence="4">KCTC 52344</strain>
    </source>
</reference>
<dbReference type="InterPro" id="IPR010559">
    <property type="entry name" value="Sig_transdc_His_kin_internal"/>
</dbReference>
<comment type="caution">
    <text evidence="3">The sequence shown here is derived from an EMBL/GenBank/DDBJ whole genome shotgun (WGS) entry which is preliminary data.</text>
</comment>
<dbReference type="Pfam" id="PF06580">
    <property type="entry name" value="His_kinase"/>
    <property type="match status" value="1"/>
</dbReference>
<evidence type="ECO:0000256" key="1">
    <source>
        <dbReference type="SAM" id="Phobius"/>
    </source>
</evidence>
<dbReference type="InterPro" id="IPR050640">
    <property type="entry name" value="Bact_2-comp_sensor_kinase"/>
</dbReference>
<gene>
    <name evidence="3" type="ORF">ACFSR2_03075</name>
</gene>
<keyword evidence="3" id="KW-0418">Kinase</keyword>
<dbReference type="PANTHER" id="PTHR34220:SF7">
    <property type="entry name" value="SENSOR HISTIDINE KINASE YPDA"/>
    <property type="match status" value="1"/>
</dbReference>
<organism evidence="3 4">
    <name type="scientific">Emticicia soli</name>
    <dbReference type="NCBI Taxonomy" id="2027878"/>
    <lineage>
        <taxon>Bacteria</taxon>
        <taxon>Pseudomonadati</taxon>
        <taxon>Bacteroidota</taxon>
        <taxon>Cytophagia</taxon>
        <taxon>Cytophagales</taxon>
        <taxon>Leadbetterellaceae</taxon>
        <taxon>Emticicia</taxon>
    </lineage>
</organism>
<dbReference type="PANTHER" id="PTHR34220">
    <property type="entry name" value="SENSOR HISTIDINE KINASE YPDA"/>
    <property type="match status" value="1"/>
</dbReference>
<keyword evidence="1" id="KW-1133">Transmembrane helix</keyword>
<keyword evidence="1" id="KW-0812">Transmembrane</keyword>